<gene>
    <name evidence="5" type="ORF">GQ607_005601</name>
</gene>
<comment type="caution">
    <text evidence="5">The sequence shown here is derived from an EMBL/GenBank/DDBJ whole genome shotgun (WGS) entry which is preliminary data.</text>
</comment>
<dbReference type="InterPro" id="IPR002110">
    <property type="entry name" value="Ankyrin_rpt"/>
</dbReference>
<feature type="compositionally biased region" description="Basic and acidic residues" evidence="4">
    <location>
        <begin position="755"/>
        <end position="770"/>
    </location>
</feature>
<evidence type="ECO:0000313" key="5">
    <source>
        <dbReference type="EMBL" id="KAF0327118.1"/>
    </source>
</evidence>
<dbReference type="OrthoDB" id="341259at2759"/>
<feature type="region of interest" description="Disordered" evidence="4">
    <location>
        <begin position="913"/>
        <end position="938"/>
    </location>
</feature>
<evidence type="ECO:0000313" key="6">
    <source>
        <dbReference type="Proteomes" id="UP000434172"/>
    </source>
</evidence>
<dbReference type="SUPFAM" id="SSF48403">
    <property type="entry name" value="Ankyrin repeat"/>
    <property type="match status" value="1"/>
</dbReference>
<feature type="region of interest" description="Disordered" evidence="4">
    <location>
        <begin position="445"/>
        <end position="471"/>
    </location>
</feature>
<feature type="non-terminal residue" evidence="5">
    <location>
        <position position="1"/>
    </location>
</feature>
<dbReference type="Gene3D" id="1.25.40.20">
    <property type="entry name" value="Ankyrin repeat-containing domain"/>
    <property type="match status" value="2"/>
</dbReference>
<feature type="region of interest" description="Disordered" evidence="4">
    <location>
        <begin position="755"/>
        <end position="775"/>
    </location>
</feature>
<dbReference type="InterPro" id="IPR036770">
    <property type="entry name" value="Ankyrin_rpt-contain_sf"/>
</dbReference>
<feature type="repeat" description="ANK" evidence="3">
    <location>
        <begin position="156"/>
        <end position="188"/>
    </location>
</feature>
<feature type="region of interest" description="Disordered" evidence="4">
    <location>
        <begin position="649"/>
        <end position="704"/>
    </location>
</feature>
<keyword evidence="2 3" id="KW-0040">ANK repeat</keyword>
<dbReference type="PANTHER" id="PTHR24198:SF165">
    <property type="entry name" value="ANKYRIN REPEAT-CONTAINING PROTEIN-RELATED"/>
    <property type="match status" value="1"/>
</dbReference>
<dbReference type="SMART" id="SM00248">
    <property type="entry name" value="ANK"/>
    <property type="match status" value="7"/>
</dbReference>
<dbReference type="AlphaFoldDB" id="A0A8H3WFL6"/>
<keyword evidence="1" id="KW-0677">Repeat</keyword>
<dbReference type="Pfam" id="PF12796">
    <property type="entry name" value="Ank_2"/>
    <property type="match status" value="2"/>
</dbReference>
<feature type="compositionally biased region" description="Basic and acidic residues" evidence="4">
    <location>
        <begin position="452"/>
        <end position="471"/>
    </location>
</feature>
<name>A0A8H3WFL6_9PEZI</name>
<feature type="repeat" description="ANK" evidence="3">
    <location>
        <begin position="54"/>
        <end position="86"/>
    </location>
</feature>
<accession>A0A8H3WFL6</accession>
<dbReference type="Proteomes" id="UP000434172">
    <property type="component" value="Unassembled WGS sequence"/>
</dbReference>
<evidence type="ECO:0000256" key="2">
    <source>
        <dbReference type="ARBA" id="ARBA00023043"/>
    </source>
</evidence>
<evidence type="ECO:0000256" key="3">
    <source>
        <dbReference type="PROSITE-ProRule" id="PRU00023"/>
    </source>
</evidence>
<protein>
    <submittedName>
        <fullName evidence="5">Ankyrin repeat protein</fullName>
    </submittedName>
</protein>
<dbReference type="PROSITE" id="PS50297">
    <property type="entry name" value="ANK_REP_REGION"/>
    <property type="match status" value="3"/>
</dbReference>
<dbReference type="PANTHER" id="PTHR24198">
    <property type="entry name" value="ANKYRIN REPEAT AND PROTEIN KINASE DOMAIN-CONTAINING PROTEIN"/>
    <property type="match status" value="1"/>
</dbReference>
<reference evidence="5 6" key="1">
    <citation type="submission" date="2019-12" db="EMBL/GenBank/DDBJ databases">
        <title>A genome sequence resource for the geographically widespread anthracnose pathogen Colletotrichum asianum.</title>
        <authorList>
            <person name="Meng Y."/>
        </authorList>
    </citation>
    <scope>NUCLEOTIDE SEQUENCE [LARGE SCALE GENOMIC DNA]</scope>
    <source>
        <strain evidence="5 6">ICMP 18580</strain>
    </source>
</reference>
<proteinExistence type="predicted"/>
<keyword evidence="6" id="KW-1185">Reference proteome</keyword>
<evidence type="ECO:0000256" key="4">
    <source>
        <dbReference type="SAM" id="MobiDB-lite"/>
    </source>
</evidence>
<organism evidence="5 6">
    <name type="scientific">Colletotrichum asianum</name>
    <dbReference type="NCBI Taxonomy" id="702518"/>
    <lineage>
        <taxon>Eukaryota</taxon>
        <taxon>Fungi</taxon>
        <taxon>Dikarya</taxon>
        <taxon>Ascomycota</taxon>
        <taxon>Pezizomycotina</taxon>
        <taxon>Sordariomycetes</taxon>
        <taxon>Hypocreomycetidae</taxon>
        <taxon>Glomerellales</taxon>
        <taxon>Glomerellaceae</taxon>
        <taxon>Colletotrichum</taxon>
        <taxon>Colletotrichum gloeosporioides species complex</taxon>
    </lineage>
</organism>
<dbReference type="PROSITE" id="PS50088">
    <property type="entry name" value="ANK_REPEAT"/>
    <property type="match status" value="3"/>
</dbReference>
<evidence type="ECO:0000256" key="1">
    <source>
        <dbReference type="ARBA" id="ARBA00022737"/>
    </source>
</evidence>
<feature type="compositionally biased region" description="Polar residues" evidence="4">
    <location>
        <begin position="919"/>
        <end position="931"/>
    </location>
</feature>
<feature type="repeat" description="ANK" evidence="3">
    <location>
        <begin position="87"/>
        <end position="119"/>
    </location>
</feature>
<dbReference type="EMBL" id="WOWK01000025">
    <property type="protein sequence ID" value="KAF0327118.1"/>
    <property type="molecule type" value="Genomic_DNA"/>
</dbReference>
<sequence length="1108" mass="125756">MEDKDVPENAPPELKQTLLHTLLSTTDNEESVMKVLEEKLGEWSTVIDIRSPLAQETALLMAVCEGWERIVRMLLQAGANVDIGNDSGRLPLQVACQNGNQAIVEELLKFGANPNKSSSGGQYPLDDAVKWPFQPQVFKQLVEPQKRSINKIYHDSRWTPLNKAVYYGTENAIDILLEAGADLSVVDTDKWTPLMTAIHQGNLNIVEKLLFYLGTQAKEARQSAIDSPDSDGVTPIMLLCGRSTLGDSPRVSAMALKTVRKLLELGPDVSAIDLEDNTVLHHAMKSTVQWGNDLVIRLVELMPEDRILQSNVYGETAFDSCFDQDTKGPSTVRDDLVRFLIDLFVRNKTPQEAEKPLCWAVYRLERHSTASEKFNKLHRAGKIRARLNPQKCSMVEWAIHARLPRVLLTYLRAVGLDRQDNTSSTVGEDREKGSKLIEDLRREYQSPISRPSEAERQRGQTDQKAYEQTRERDRVLEDLEDILDDLYPEKAERRVSPWDLSEQTKPMREVSKTFRAAIIQNNFFKFRNVQEMLYDSYQMENVRQTVERLGKLEYHPNAHKQRSSHISGVESDFKAGPHFTWIHLPASNITWMEDAAKKILKQDGCDKDESEKVTSFLRSSWIEIPDRRSMSRFMRPRYVVKEKGFPGELTDSFMTQGTGDDDLGHLRSQANEENQRETGMSAPADEKKMMRTSENSQAQAPKENGKFPRVSFIAPRSGSTAIAHQSDRQTGESFNASAIYMPYLYFSTYHRIEDSEESRQDSDAETRDEVSVVQSQDETSVLKEVKLRTELFEAYRDSVIHQPVTLDEFYYHFASDKVSRKDRDSRNKDQVITKYLEPEGTKKLKCWPVLRVKWLITSTSSARNDIQDNLVTNILEHLQKQVKNGSRRIGPSSATEMSKVIVNYCIGSYERKRKRKTTSEGPLSPQRSAAQNGLPKEERSIRQIFSDSINEIGRKESSLFTQAYASDGDASKNKSQSTGQTMTHLSSTLGKVARQLCDIKDIRDELNILKTVATFQRKVQYQMAGASANGDLETDYILGDITEMDRFAGQTQEAATNLQGMEAVKQGKIVLIFTLVPVWFLRLSFLTSLFALDVASFLTAPAWSLYVI</sequence>